<evidence type="ECO:0000313" key="5">
    <source>
        <dbReference type="Proteomes" id="UP000008810"/>
    </source>
</evidence>
<keyword evidence="1" id="KW-0812">Transmembrane</keyword>
<dbReference type="eggNOG" id="ENOG502QQS0">
    <property type="taxonomic scope" value="Eukaryota"/>
</dbReference>
<evidence type="ECO:0000256" key="1">
    <source>
        <dbReference type="SAM" id="Phobius"/>
    </source>
</evidence>
<dbReference type="KEGG" id="bdi:100822795"/>
<name>I1HAZ1_BRADI</name>
<dbReference type="GO" id="GO:0004175">
    <property type="term" value="F:endopeptidase activity"/>
    <property type="evidence" value="ECO:0007669"/>
    <property type="project" value="UniProtKB-ARBA"/>
</dbReference>
<organism evidence="3">
    <name type="scientific">Brachypodium distachyon</name>
    <name type="common">Purple false brome</name>
    <name type="synonym">Trachynia distachya</name>
    <dbReference type="NCBI Taxonomy" id="15368"/>
    <lineage>
        <taxon>Eukaryota</taxon>
        <taxon>Viridiplantae</taxon>
        <taxon>Streptophyta</taxon>
        <taxon>Embryophyta</taxon>
        <taxon>Tracheophyta</taxon>
        <taxon>Spermatophyta</taxon>
        <taxon>Magnoliopsida</taxon>
        <taxon>Liliopsida</taxon>
        <taxon>Poales</taxon>
        <taxon>Poaceae</taxon>
        <taxon>BOP clade</taxon>
        <taxon>Pooideae</taxon>
        <taxon>Stipodae</taxon>
        <taxon>Brachypodieae</taxon>
        <taxon>Brachypodium</taxon>
    </lineage>
</organism>
<dbReference type="Gramene" id="KQK24199">
    <property type="protein sequence ID" value="KQK24199"/>
    <property type="gene ID" value="BRADI_1g78710v3"/>
</dbReference>
<proteinExistence type="predicted"/>
<feature type="transmembrane region" description="Helical" evidence="1">
    <location>
        <begin position="239"/>
        <end position="259"/>
    </location>
</feature>
<keyword evidence="1" id="KW-1133">Transmembrane helix</keyword>
<dbReference type="AlphaFoldDB" id="I1HAZ1"/>
<keyword evidence="5" id="KW-1185">Reference proteome</keyword>
<dbReference type="InterPro" id="IPR003675">
    <property type="entry name" value="Rce1/LyrA-like_dom"/>
</dbReference>
<dbReference type="HOGENOM" id="CLU_047188_1_1_1"/>
<evidence type="ECO:0000313" key="3">
    <source>
        <dbReference type="EMBL" id="KQK24199.1"/>
    </source>
</evidence>
<dbReference type="RefSeq" id="XP_003559054.1">
    <property type="nucleotide sequence ID" value="XM_003559006.4"/>
</dbReference>
<evidence type="ECO:0000313" key="4">
    <source>
        <dbReference type="EnsemblPlants" id="KQK24199"/>
    </source>
</evidence>
<keyword evidence="1" id="KW-0472">Membrane</keyword>
<dbReference type="PANTHER" id="PTHR36736:SF1">
    <property type="entry name" value="OS03G0100030 PROTEIN"/>
    <property type="match status" value="1"/>
</dbReference>
<dbReference type="ExpressionAtlas" id="I1HAZ1">
    <property type="expression patterns" value="baseline"/>
</dbReference>
<dbReference type="EMBL" id="CM000880">
    <property type="protein sequence ID" value="KQK24199.1"/>
    <property type="molecule type" value="Genomic_DNA"/>
</dbReference>
<accession>I1HAZ1</accession>
<dbReference type="Pfam" id="PF02517">
    <property type="entry name" value="Rce1-like"/>
    <property type="match status" value="1"/>
</dbReference>
<dbReference type="PANTHER" id="PTHR36736">
    <property type="entry name" value="OS03G0100030 PROTEIN"/>
    <property type="match status" value="1"/>
</dbReference>
<dbReference type="GeneID" id="100822795"/>
<feature type="transmembrane region" description="Helical" evidence="1">
    <location>
        <begin position="322"/>
        <end position="341"/>
    </location>
</feature>
<feature type="transmembrane region" description="Helical" evidence="1">
    <location>
        <begin position="133"/>
        <end position="153"/>
    </location>
</feature>
<feature type="transmembrane region" description="Helical" evidence="1">
    <location>
        <begin position="298"/>
        <end position="316"/>
    </location>
</feature>
<dbReference type="OrthoDB" id="1913265at2759"/>
<dbReference type="OMA" id="TICYFTG"/>
<evidence type="ECO:0000259" key="2">
    <source>
        <dbReference type="Pfam" id="PF02517"/>
    </source>
</evidence>
<reference evidence="3" key="2">
    <citation type="submission" date="2017-06" db="EMBL/GenBank/DDBJ databases">
        <title>WGS assembly of Brachypodium distachyon.</title>
        <authorList>
            <consortium name="The International Brachypodium Initiative"/>
            <person name="Lucas S."/>
            <person name="Harmon-Smith M."/>
            <person name="Lail K."/>
            <person name="Tice H."/>
            <person name="Grimwood J."/>
            <person name="Bruce D."/>
            <person name="Barry K."/>
            <person name="Shu S."/>
            <person name="Lindquist E."/>
            <person name="Wang M."/>
            <person name="Pitluck S."/>
            <person name="Vogel J.P."/>
            <person name="Garvin D.F."/>
            <person name="Mockler T.C."/>
            <person name="Schmutz J."/>
            <person name="Rokhsar D."/>
            <person name="Bevan M.W."/>
        </authorList>
    </citation>
    <scope>NUCLEOTIDE SEQUENCE</scope>
    <source>
        <strain evidence="3">Bd21</strain>
    </source>
</reference>
<gene>
    <name evidence="4" type="primary">LOC100822795</name>
    <name evidence="3" type="ORF">BRADI_1g78710v3</name>
</gene>
<feature type="transmembrane region" description="Helical" evidence="1">
    <location>
        <begin position="98"/>
        <end position="121"/>
    </location>
</feature>
<reference evidence="4" key="3">
    <citation type="submission" date="2018-08" db="UniProtKB">
        <authorList>
            <consortium name="EnsemblPlants"/>
        </authorList>
    </citation>
    <scope>IDENTIFICATION</scope>
    <source>
        <strain evidence="4">cv. Bd21</strain>
    </source>
</reference>
<dbReference type="GO" id="GO:0080120">
    <property type="term" value="P:CAAX-box protein maturation"/>
    <property type="evidence" value="ECO:0007669"/>
    <property type="project" value="UniProtKB-ARBA"/>
</dbReference>
<protein>
    <recommendedName>
        <fullName evidence="2">CAAX prenyl protease 2/Lysostaphin resistance protein A-like domain-containing protein</fullName>
    </recommendedName>
</protein>
<feature type="transmembrane region" description="Helical" evidence="1">
    <location>
        <begin position="174"/>
        <end position="195"/>
    </location>
</feature>
<dbReference type="Proteomes" id="UP000008810">
    <property type="component" value="Chromosome 1"/>
</dbReference>
<dbReference type="STRING" id="15368.I1HAZ1"/>
<dbReference type="EnsemblPlants" id="KQK24199">
    <property type="protein sequence ID" value="KQK24199"/>
    <property type="gene ID" value="BRADI_1g78710v3"/>
</dbReference>
<sequence>MEVQAPCTFTCSYTHCSIGFAPRARLRCITRIRAAAHDQQGVGDDQPRRTSRLAADGPIPAAVAAAAAQGPSSSSSSVFGARDAELAMWEKLGALVRLSYGIGIYAAMALAGRFICHIAGIDSTGGFHPSLTALVEGLGYASPPIMVLLFILDDEVVKYSPHARAIRDVEDEELRTFFLGMSPWQFILIVAASSVGEELFYRAALQGALADIFLRGTELMKDARGIVSLSGMVPPFVPFAQTFAAAITAALTGSLYYLATAPKDPTYVVTPVMRSHNGRENIKKLFAAWYERRQMRKIYSPLLEGILAFYLGFEWIQTDNILAPMITHGIYSTVVLGHGLWKIQDHRRRLRQRIQEIRQSGSDTHQ</sequence>
<reference evidence="3 4" key="1">
    <citation type="journal article" date="2010" name="Nature">
        <title>Genome sequencing and analysis of the model grass Brachypodium distachyon.</title>
        <authorList>
            <consortium name="International Brachypodium Initiative"/>
        </authorList>
    </citation>
    <scope>NUCLEOTIDE SEQUENCE [LARGE SCALE GENOMIC DNA]</scope>
    <source>
        <strain evidence="3">Bd21</strain>
        <strain evidence="4">cv. Bd21</strain>
    </source>
</reference>
<feature type="domain" description="CAAX prenyl protease 2/Lysostaphin resistance protein A-like" evidence="2">
    <location>
        <begin position="182"/>
        <end position="333"/>
    </location>
</feature>